<reference evidence="2 3" key="1">
    <citation type="journal article" date="2019" name="Int. J. Syst. Evol. Microbiol.">
        <title>The Global Catalogue of Microorganisms (GCM) 10K type strain sequencing project: providing services to taxonomists for standard genome sequencing and annotation.</title>
        <authorList>
            <consortium name="The Broad Institute Genomics Platform"/>
            <consortium name="The Broad Institute Genome Sequencing Center for Infectious Disease"/>
            <person name="Wu L."/>
            <person name="Ma J."/>
        </authorList>
    </citation>
    <scope>NUCLEOTIDE SEQUENCE [LARGE SCALE GENOMIC DNA]</scope>
    <source>
        <strain evidence="2 3">JCM 13004</strain>
    </source>
</reference>
<keyword evidence="3" id="KW-1185">Reference proteome</keyword>
<organism evidence="2 3">
    <name type="scientific">Kitasatospora nipponensis</name>
    <dbReference type="NCBI Taxonomy" id="258049"/>
    <lineage>
        <taxon>Bacteria</taxon>
        <taxon>Bacillati</taxon>
        <taxon>Actinomycetota</taxon>
        <taxon>Actinomycetes</taxon>
        <taxon>Kitasatosporales</taxon>
        <taxon>Streptomycetaceae</taxon>
        <taxon>Kitasatospora</taxon>
    </lineage>
</organism>
<evidence type="ECO:0000313" key="3">
    <source>
        <dbReference type="Proteomes" id="UP001500037"/>
    </source>
</evidence>
<evidence type="ECO:0000256" key="1">
    <source>
        <dbReference type="SAM" id="MobiDB-lite"/>
    </source>
</evidence>
<feature type="compositionally biased region" description="Basic residues" evidence="1">
    <location>
        <begin position="36"/>
        <end position="45"/>
    </location>
</feature>
<evidence type="ECO:0000313" key="2">
    <source>
        <dbReference type="EMBL" id="GAA1263406.1"/>
    </source>
</evidence>
<proteinExistence type="predicted"/>
<dbReference type="Proteomes" id="UP001500037">
    <property type="component" value="Unassembled WGS sequence"/>
</dbReference>
<sequence length="104" mass="10943">MPSWAGTGMVTICTFTRRIRSMTGISTTTPGWRTSSRTRPKRKTTPRWNCCTTRTLTAAHAAVSAAAPASAPSTASTIIAVTSAAPGSGYPRYSAHWAESGLDP</sequence>
<name>A0ABN1WW23_9ACTN</name>
<dbReference type="EMBL" id="BAAALF010000158">
    <property type="protein sequence ID" value="GAA1263406.1"/>
    <property type="molecule type" value="Genomic_DNA"/>
</dbReference>
<comment type="caution">
    <text evidence="2">The sequence shown here is derived from an EMBL/GenBank/DDBJ whole genome shotgun (WGS) entry which is preliminary data.</text>
</comment>
<gene>
    <name evidence="2" type="ORF">GCM10009665_61220</name>
</gene>
<protein>
    <submittedName>
        <fullName evidence="2">Uncharacterized protein</fullName>
    </submittedName>
</protein>
<accession>A0ABN1WW23</accession>
<feature type="region of interest" description="Disordered" evidence="1">
    <location>
        <begin position="24"/>
        <end position="47"/>
    </location>
</feature>